<proteinExistence type="predicted"/>
<evidence type="ECO:0000313" key="5">
    <source>
        <dbReference type="EMBL" id="MDQ0291745.1"/>
    </source>
</evidence>
<evidence type="ECO:0000256" key="3">
    <source>
        <dbReference type="SAM" id="SignalP"/>
    </source>
</evidence>
<evidence type="ECO:0000256" key="2">
    <source>
        <dbReference type="ARBA" id="ARBA00023295"/>
    </source>
</evidence>
<feature type="domain" description="Glycoside hydrolase family 5" evidence="4">
    <location>
        <begin position="75"/>
        <end position="246"/>
    </location>
</feature>
<evidence type="ECO:0000259" key="4">
    <source>
        <dbReference type="Pfam" id="PF00150"/>
    </source>
</evidence>
<organism evidence="5 6">
    <name type="scientific">Oligosphaera ethanolica</name>
    <dbReference type="NCBI Taxonomy" id="760260"/>
    <lineage>
        <taxon>Bacteria</taxon>
        <taxon>Pseudomonadati</taxon>
        <taxon>Lentisphaerota</taxon>
        <taxon>Oligosphaeria</taxon>
        <taxon>Oligosphaerales</taxon>
        <taxon>Oligosphaeraceae</taxon>
        <taxon>Oligosphaera</taxon>
    </lineage>
</organism>
<protein>
    <recommendedName>
        <fullName evidence="4">Glycoside hydrolase family 5 domain-containing protein</fullName>
    </recommendedName>
</protein>
<gene>
    <name evidence="5" type="ORF">J3R75_003852</name>
</gene>
<evidence type="ECO:0000256" key="1">
    <source>
        <dbReference type="ARBA" id="ARBA00022801"/>
    </source>
</evidence>
<accession>A0AAE4AQP4</accession>
<keyword evidence="1" id="KW-0378">Hydrolase</keyword>
<feature type="signal peptide" evidence="3">
    <location>
        <begin position="1"/>
        <end position="20"/>
    </location>
</feature>
<dbReference type="Gene3D" id="3.20.20.80">
    <property type="entry name" value="Glycosidases"/>
    <property type="match status" value="1"/>
</dbReference>
<dbReference type="GO" id="GO:0000272">
    <property type="term" value="P:polysaccharide catabolic process"/>
    <property type="evidence" value="ECO:0007669"/>
    <property type="project" value="InterPro"/>
</dbReference>
<reference evidence="5" key="1">
    <citation type="submission" date="2023-07" db="EMBL/GenBank/DDBJ databases">
        <title>Genomic Encyclopedia of Type Strains, Phase IV (KMG-IV): sequencing the most valuable type-strain genomes for metagenomic binning, comparative biology and taxonomic classification.</title>
        <authorList>
            <person name="Goeker M."/>
        </authorList>
    </citation>
    <scope>NUCLEOTIDE SEQUENCE</scope>
    <source>
        <strain evidence="5">DSM 24202</strain>
    </source>
</reference>
<dbReference type="RefSeq" id="WP_307264980.1">
    <property type="nucleotide sequence ID" value="NZ_JAUSVL010000001.1"/>
</dbReference>
<evidence type="ECO:0000313" key="6">
    <source>
        <dbReference type="Proteomes" id="UP001238163"/>
    </source>
</evidence>
<name>A0AAE4AQP4_9BACT</name>
<dbReference type="InterPro" id="IPR017853">
    <property type="entry name" value="GH"/>
</dbReference>
<sequence length="1026" mass="113611">MKHLTLSLSLFICCSACLCAASTMRSMSVDRRDGVLRWDDDKSEVALFGVNYYPPFSVDYRAIKALGLNHEDIIRQDVAHFARLGLDAIRLHCWDREISDLDGNLVDNEHLRLLDFLIDECAKHGIYTVLTPIAWWGTAQEYKGFATQYQTIREMTTQKDAWEKQARYLEQFANHVNRYRGKRYADDEAVAVFELINEPLYPDGTSDDLVTDYINTLANAVRKTGTRKGIFYNTWANRIQACANADIDGVSNVWYPTGLVAGRMLSGNHLARVNDYPSLRDERLAKKAKIIYEFDAADVHTSYLYPAIAREFRHSGVQIATQFQYDAMALADSNCNWKTHYLNLAYTPSKALSFAIAAEAFRSIPCGQDYGTLPENQRFANARLDPDADLSEWLSDNSFLHSNSTSSAPPAPHKLTRVWGVGSSPVVRYQGNGAYFLDKVADGDWLLEVYPDTVMLRDPYSGSQTHQGSPTEKVRLVFRDNSMQLSLPDLKGDLILQQLAGPKRQPTAIPGTSRAIAGDAPFPVSPGCYRLCRQDRSTQSPTIPPSIRADFVLPPQPTTKNDVALRITLPIQTLADERALPVVAEGVLAHDDDRLTLVLTQGRSGNITRMPMEPDPSRRNHWLASVNGKGLGGAGRYQVRIEVSGKDGVTSFPGGLPLPTDPRAMTDPLPLIDLTQPVKLPETVTDEQGPLFQNSQDTQAGVLRMDARTYAAKPDHSSLFVPFTPAAIAAMPTAAASANALRVTLRGGPQSNRVELSLTQDDGQSFCTILPVGSTWSTHTVLIADLRPHVSATAKEISLDKVNQLRLIAGKWLYKDAADQPHSIEIKDCSLIYSLPNLSMVVLDEPLQPIIAEFSAPRHREVRAGHSTHIVGRDQDSFATLLGSQGFNAAGSHVSINVSVPECARAILQDHQDFNTLILVARAVYPWSKRLELVINELDGTPWGTQAITLGTDWQDIHIPIKSLTFFKHWQPSCPPDRGGENDGLRVQNINRVSFCYGQWLLGDDAGKIQGIAIQELRLANIPEQP</sequence>
<keyword evidence="6" id="KW-1185">Reference proteome</keyword>
<dbReference type="InterPro" id="IPR001547">
    <property type="entry name" value="Glyco_hydro_5"/>
</dbReference>
<dbReference type="Pfam" id="PF00150">
    <property type="entry name" value="Cellulase"/>
    <property type="match status" value="1"/>
</dbReference>
<dbReference type="SUPFAM" id="SSF51445">
    <property type="entry name" value="(Trans)glycosidases"/>
    <property type="match status" value="1"/>
</dbReference>
<dbReference type="EMBL" id="JAUSVL010000001">
    <property type="protein sequence ID" value="MDQ0291745.1"/>
    <property type="molecule type" value="Genomic_DNA"/>
</dbReference>
<dbReference type="GO" id="GO:0004553">
    <property type="term" value="F:hydrolase activity, hydrolyzing O-glycosyl compounds"/>
    <property type="evidence" value="ECO:0007669"/>
    <property type="project" value="InterPro"/>
</dbReference>
<keyword evidence="3" id="KW-0732">Signal</keyword>
<dbReference type="Proteomes" id="UP001238163">
    <property type="component" value="Unassembled WGS sequence"/>
</dbReference>
<dbReference type="AlphaFoldDB" id="A0AAE4AQP4"/>
<comment type="caution">
    <text evidence="5">The sequence shown here is derived from an EMBL/GenBank/DDBJ whole genome shotgun (WGS) entry which is preliminary data.</text>
</comment>
<feature type="chain" id="PRO_5042051957" description="Glycoside hydrolase family 5 domain-containing protein" evidence="3">
    <location>
        <begin position="21"/>
        <end position="1026"/>
    </location>
</feature>
<keyword evidence="2" id="KW-0326">Glycosidase</keyword>